<feature type="chain" id="PRO_5047222458" evidence="11">
    <location>
        <begin position="31"/>
        <end position="845"/>
    </location>
</feature>
<dbReference type="PROSITE" id="PS00786">
    <property type="entry name" value="5_NUCLEOTIDASE_2"/>
    <property type="match status" value="1"/>
</dbReference>
<dbReference type="Gene3D" id="3.90.780.10">
    <property type="entry name" value="5'-Nucleotidase, C-terminal domain"/>
    <property type="match status" value="1"/>
</dbReference>
<feature type="domain" description="SLH" evidence="12">
    <location>
        <begin position="676"/>
        <end position="739"/>
    </location>
</feature>
<dbReference type="SUPFAM" id="SSF56300">
    <property type="entry name" value="Metallo-dependent phosphatases"/>
    <property type="match status" value="1"/>
</dbReference>
<evidence type="ECO:0000256" key="9">
    <source>
        <dbReference type="ARBA" id="ARBA00022801"/>
    </source>
</evidence>
<dbReference type="InterPro" id="IPR041827">
    <property type="entry name" value="CpdB_N"/>
</dbReference>
<keyword evidence="7 11" id="KW-0732">Signal</keyword>
<gene>
    <name evidence="13" type="ORF">ABID49_000962</name>
</gene>
<sequence length="845" mass="92016">MKHKKKVVPAAGSLLLSAGMLLGTVAPASAAAPQQDSTIKLRILETSDTHSNVFSYDYYKGTVNEKIGLLKVASAVEKARGEVKNSVLVDGGDTIQGTPLGTYFATVDPVDEDGVHPVIRAFNAMKYDAVTLGNHEFNYGLDFQAKTYGKADFPYLSANVYKDDGDDNPDNDELMFRPYDIQDKVVTDESGKEQTIKIGYIGFVPPQITMWDKGHLDGKVVTKGIIESAEKYVPEMKEKGADIVIALTHSGFDADAGSDNPLEENAVLPLSLVDGIDAIAFGHGHDVFPAEEGAALASKFMDGDKPVVSIDAEKGTINGVPAVEAGYGGAFLGVIDLTIKPDTDGWKVADGQSKVQPVTDFEEDAELKKALQAEHEKVVEYTNRKLGTTTAPIHSYFSLVQDDPSIQIVTEAQKAYAKKFIELNKPEYKNTPILSVGAPFKAGGRNGVTEYTDIPAGDLTIRSAGDLYLHDNTLKAILLTGSQLRDYIDRSAANFNTIDPSSDKEQPLLNPDFRSYNFDVVDGVTYQIDVTKPAKYDTGGKTTNPDSSRVVDLKFEGKPVADDQEFVVVMNNYRQSGGGYFPHIDGAPLIVDSADENRQALMDYIKDQGEINPSADSNWSIAPLEGNPNVTFISSPVAEKFAKESGNITYTGEKDKDGFGIFKIDLSGKKIPAPEPVKSFTDVSTKHWAKEYIDHLSSMKVITGYPDGTFKPEKQITRGQFMSMTVRSLGLSDGTKPFNEELAIAIEKGITVKTPETFGSAVPISREQMAAMIVRAYNVKTGKEHEATKTPDYPDFDKVAPWFKEEVSIAYELGFMTGEPSSHFNPKGQAKRAHAAKVISLYMTK</sequence>
<comment type="catalytic activity">
    <reaction evidence="2">
        <text>a nucleoside 2',3'-cyclic phosphate + H2O = a nucleoside 3'-phosphate + H(+)</text>
        <dbReference type="Rhea" id="RHEA:19621"/>
        <dbReference type="ChEBI" id="CHEBI:15377"/>
        <dbReference type="ChEBI" id="CHEBI:15378"/>
        <dbReference type="ChEBI" id="CHEBI:66949"/>
        <dbReference type="ChEBI" id="CHEBI:66954"/>
        <dbReference type="EC" id="3.1.4.16"/>
    </reaction>
</comment>
<dbReference type="InterPro" id="IPR006179">
    <property type="entry name" value="5_nucleotidase/apyrase"/>
</dbReference>
<organism evidence="13 14">
    <name type="scientific">Bhargavaea ullalensis</name>
    <dbReference type="NCBI Taxonomy" id="1265685"/>
    <lineage>
        <taxon>Bacteria</taxon>
        <taxon>Bacillati</taxon>
        <taxon>Bacillota</taxon>
        <taxon>Bacilli</taxon>
        <taxon>Bacillales</taxon>
        <taxon>Caryophanaceae</taxon>
        <taxon>Bhargavaea</taxon>
    </lineage>
</organism>
<evidence type="ECO:0000256" key="10">
    <source>
        <dbReference type="ARBA" id="ARBA00023268"/>
    </source>
</evidence>
<dbReference type="RefSeq" id="WP_354195874.1">
    <property type="nucleotide sequence ID" value="NZ_JBEPLW010000003.1"/>
</dbReference>
<dbReference type="PROSITE" id="PS00785">
    <property type="entry name" value="5_NUCLEOTIDASE_1"/>
    <property type="match status" value="1"/>
</dbReference>
<comment type="similarity">
    <text evidence="5">Belongs to the 5'-nucleotidase family.</text>
</comment>
<comment type="subcellular location">
    <subcellularLocation>
        <location evidence="4">Cell envelope</location>
    </subcellularLocation>
</comment>
<evidence type="ECO:0000256" key="6">
    <source>
        <dbReference type="ARBA" id="ARBA00022723"/>
    </source>
</evidence>
<dbReference type="InterPro" id="IPR008334">
    <property type="entry name" value="5'-Nucleotdase_C"/>
</dbReference>
<dbReference type="Pfam" id="PF00395">
    <property type="entry name" value="SLH"/>
    <property type="match status" value="2"/>
</dbReference>
<evidence type="ECO:0000259" key="12">
    <source>
        <dbReference type="PROSITE" id="PS51272"/>
    </source>
</evidence>
<dbReference type="SUPFAM" id="SSF55816">
    <property type="entry name" value="5'-nucleotidase (syn. UDP-sugar hydrolase), C-terminal domain"/>
    <property type="match status" value="1"/>
</dbReference>
<dbReference type="CDD" id="cd07410">
    <property type="entry name" value="MPP_CpdB_N"/>
    <property type="match status" value="1"/>
</dbReference>
<keyword evidence="14" id="KW-1185">Reference proteome</keyword>
<feature type="signal peptide" evidence="11">
    <location>
        <begin position="1"/>
        <end position="30"/>
    </location>
</feature>
<dbReference type="Gene3D" id="3.60.21.10">
    <property type="match status" value="1"/>
</dbReference>
<protein>
    <submittedName>
        <fullName evidence="13">2',3'-cyclic-nucleotide 2'-phosphodiesterase</fullName>
    </submittedName>
</protein>
<dbReference type="Pfam" id="PF00149">
    <property type="entry name" value="Metallophos"/>
    <property type="match status" value="1"/>
</dbReference>
<dbReference type="InterPro" id="IPR036907">
    <property type="entry name" value="5'-Nucleotdase_C_sf"/>
</dbReference>
<reference evidence="13 14" key="1">
    <citation type="submission" date="2024-06" db="EMBL/GenBank/DDBJ databases">
        <title>Genomic Encyclopedia of Type Strains, Phase IV (KMG-IV): sequencing the most valuable type-strain genomes for metagenomic binning, comparative biology and taxonomic classification.</title>
        <authorList>
            <person name="Goeker M."/>
        </authorList>
    </citation>
    <scope>NUCLEOTIDE SEQUENCE [LARGE SCALE GENOMIC DNA]</scope>
    <source>
        <strain evidence="13 14">DSM 26128</strain>
    </source>
</reference>
<dbReference type="PANTHER" id="PTHR11575:SF6">
    <property type="entry name" value="2',3'-CYCLIC-NUCLEOTIDE 2'-PHOSPHODIESTERASE_3'-NUCLEOTIDASE"/>
    <property type="match status" value="1"/>
</dbReference>
<dbReference type="PANTHER" id="PTHR11575">
    <property type="entry name" value="5'-NUCLEOTIDASE-RELATED"/>
    <property type="match status" value="1"/>
</dbReference>
<evidence type="ECO:0000256" key="3">
    <source>
        <dbReference type="ARBA" id="ARBA00001968"/>
    </source>
</evidence>
<dbReference type="Pfam" id="PF02872">
    <property type="entry name" value="5_nucleotid_C"/>
    <property type="match status" value="1"/>
</dbReference>
<keyword evidence="8" id="KW-0547">Nucleotide-binding</keyword>
<dbReference type="PRINTS" id="PR01607">
    <property type="entry name" value="APYRASEFAMLY"/>
</dbReference>
<dbReference type="InterPro" id="IPR006146">
    <property type="entry name" value="5'-Nucleotdase_CS"/>
</dbReference>
<feature type="domain" description="SLH" evidence="12">
    <location>
        <begin position="790"/>
        <end position="845"/>
    </location>
</feature>
<keyword evidence="6" id="KW-0479">Metal-binding</keyword>
<comment type="cofactor">
    <cofactor evidence="3">
        <name>a divalent metal cation</name>
        <dbReference type="ChEBI" id="CHEBI:60240"/>
    </cofactor>
</comment>
<evidence type="ECO:0000256" key="1">
    <source>
        <dbReference type="ARBA" id="ARBA00000527"/>
    </source>
</evidence>
<evidence type="ECO:0000313" key="13">
    <source>
        <dbReference type="EMBL" id="MET3575078.1"/>
    </source>
</evidence>
<evidence type="ECO:0000256" key="2">
    <source>
        <dbReference type="ARBA" id="ARBA00001730"/>
    </source>
</evidence>
<dbReference type="InterPro" id="IPR029052">
    <property type="entry name" value="Metallo-depent_PP-like"/>
</dbReference>
<dbReference type="Proteomes" id="UP001549099">
    <property type="component" value="Unassembled WGS sequence"/>
</dbReference>
<evidence type="ECO:0000256" key="4">
    <source>
        <dbReference type="ARBA" id="ARBA00004196"/>
    </source>
</evidence>
<dbReference type="NCBIfam" id="NF006938">
    <property type="entry name" value="PRK09420.1"/>
    <property type="match status" value="1"/>
</dbReference>
<keyword evidence="9" id="KW-0378">Hydrolase</keyword>
<dbReference type="PROSITE" id="PS51272">
    <property type="entry name" value="SLH"/>
    <property type="match status" value="2"/>
</dbReference>
<comment type="catalytic activity">
    <reaction evidence="1">
        <text>a ribonucleoside 3'-phosphate + H2O = a ribonucleoside + phosphate</text>
        <dbReference type="Rhea" id="RHEA:10144"/>
        <dbReference type="ChEBI" id="CHEBI:13197"/>
        <dbReference type="ChEBI" id="CHEBI:15377"/>
        <dbReference type="ChEBI" id="CHEBI:18254"/>
        <dbReference type="ChEBI" id="CHEBI:43474"/>
        <dbReference type="EC" id="3.1.3.6"/>
    </reaction>
</comment>
<name>A0ABV2G9X9_9BACL</name>
<evidence type="ECO:0000256" key="11">
    <source>
        <dbReference type="SAM" id="SignalP"/>
    </source>
</evidence>
<keyword evidence="10" id="KW-0511">Multifunctional enzyme</keyword>
<proteinExistence type="inferred from homology"/>
<evidence type="ECO:0000256" key="5">
    <source>
        <dbReference type="ARBA" id="ARBA00006654"/>
    </source>
</evidence>
<evidence type="ECO:0000256" key="8">
    <source>
        <dbReference type="ARBA" id="ARBA00022741"/>
    </source>
</evidence>
<accession>A0ABV2G9X9</accession>
<dbReference type="EMBL" id="JBEPLW010000003">
    <property type="protein sequence ID" value="MET3575078.1"/>
    <property type="molecule type" value="Genomic_DNA"/>
</dbReference>
<evidence type="ECO:0000313" key="14">
    <source>
        <dbReference type="Proteomes" id="UP001549099"/>
    </source>
</evidence>
<dbReference type="InterPro" id="IPR004843">
    <property type="entry name" value="Calcineurin-like_PHP"/>
</dbReference>
<evidence type="ECO:0000256" key="7">
    <source>
        <dbReference type="ARBA" id="ARBA00022729"/>
    </source>
</evidence>
<comment type="caution">
    <text evidence="13">The sequence shown here is derived from an EMBL/GenBank/DDBJ whole genome shotgun (WGS) entry which is preliminary data.</text>
</comment>
<dbReference type="InterPro" id="IPR001119">
    <property type="entry name" value="SLH_dom"/>
</dbReference>